<dbReference type="RefSeq" id="WP_129986858.1">
    <property type="nucleotide sequence ID" value="NZ_SDPU01000020.1"/>
</dbReference>
<feature type="region of interest" description="Disordered" evidence="1">
    <location>
        <begin position="44"/>
        <end position="63"/>
    </location>
</feature>
<gene>
    <name evidence="2" type="ORF">ETU37_08920</name>
</gene>
<protein>
    <submittedName>
        <fullName evidence="2">Uncharacterized protein</fullName>
    </submittedName>
</protein>
<name>A0A4Q5J5N0_9ACTN</name>
<comment type="caution">
    <text evidence="2">The sequence shown here is derived from an EMBL/GenBank/DDBJ whole genome shotgun (WGS) entry which is preliminary data.</text>
</comment>
<reference evidence="2 3" key="1">
    <citation type="submission" date="2019-01" db="EMBL/GenBank/DDBJ databases">
        <title>Nocardioides guangzhouensis sp. nov., an actinobacterium isolated from soil.</title>
        <authorList>
            <person name="Fu Y."/>
            <person name="Cai Y."/>
            <person name="Lin Z."/>
            <person name="Chen P."/>
        </authorList>
    </citation>
    <scope>NUCLEOTIDE SEQUENCE [LARGE SCALE GENOMIC DNA]</scope>
    <source>
        <strain evidence="2 3">NBRC 105384</strain>
    </source>
</reference>
<evidence type="ECO:0000313" key="3">
    <source>
        <dbReference type="Proteomes" id="UP000291189"/>
    </source>
</evidence>
<evidence type="ECO:0000313" key="2">
    <source>
        <dbReference type="EMBL" id="RYU13039.1"/>
    </source>
</evidence>
<keyword evidence="3" id="KW-1185">Reference proteome</keyword>
<dbReference type="Proteomes" id="UP000291189">
    <property type="component" value="Unassembled WGS sequence"/>
</dbReference>
<proteinExistence type="predicted"/>
<accession>A0A4Q5J5N0</accession>
<dbReference type="AlphaFoldDB" id="A0A4Q5J5N0"/>
<evidence type="ECO:0000256" key="1">
    <source>
        <dbReference type="SAM" id="MobiDB-lite"/>
    </source>
</evidence>
<organism evidence="2 3">
    <name type="scientific">Nocardioides iriomotensis</name>
    <dbReference type="NCBI Taxonomy" id="715784"/>
    <lineage>
        <taxon>Bacteria</taxon>
        <taxon>Bacillati</taxon>
        <taxon>Actinomycetota</taxon>
        <taxon>Actinomycetes</taxon>
        <taxon>Propionibacteriales</taxon>
        <taxon>Nocardioidaceae</taxon>
        <taxon>Nocardioides</taxon>
    </lineage>
</organism>
<sequence length="63" mass="6864">MTPNQGGSATSSEPPRWALDQAAAEVDAGESIVDHAWALVHAQQQRYDERHDQYDDPDEGGEG</sequence>
<dbReference type="EMBL" id="SDPU01000020">
    <property type="protein sequence ID" value="RYU13039.1"/>
    <property type="molecule type" value="Genomic_DNA"/>
</dbReference>